<dbReference type="EMBL" id="BMAW01131277">
    <property type="protein sequence ID" value="GFU38763.1"/>
    <property type="molecule type" value="Genomic_DNA"/>
</dbReference>
<dbReference type="AlphaFoldDB" id="A0A8X6QQJ0"/>
<protein>
    <submittedName>
        <fullName evidence="1">Uncharacterized transposon-derived protein F54H12.3</fullName>
    </submittedName>
</protein>
<evidence type="ECO:0000313" key="2">
    <source>
        <dbReference type="Proteomes" id="UP000887013"/>
    </source>
</evidence>
<reference evidence="1" key="1">
    <citation type="submission" date="2020-08" db="EMBL/GenBank/DDBJ databases">
        <title>Multicomponent nature underlies the extraordinary mechanical properties of spider dragline silk.</title>
        <authorList>
            <person name="Kono N."/>
            <person name="Nakamura H."/>
            <person name="Mori M."/>
            <person name="Yoshida Y."/>
            <person name="Ohtoshi R."/>
            <person name="Malay A.D."/>
            <person name="Moran D.A.P."/>
            <person name="Tomita M."/>
            <person name="Numata K."/>
            <person name="Arakawa K."/>
        </authorList>
    </citation>
    <scope>NUCLEOTIDE SEQUENCE</scope>
</reference>
<name>A0A8X6QQJ0_NEPPI</name>
<dbReference type="Proteomes" id="UP000887013">
    <property type="component" value="Unassembled WGS sequence"/>
</dbReference>
<evidence type="ECO:0000313" key="1">
    <source>
        <dbReference type="EMBL" id="GFU38763.1"/>
    </source>
</evidence>
<organism evidence="1 2">
    <name type="scientific">Nephila pilipes</name>
    <name type="common">Giant wood spider</name>
    <name type="synonym">Nephila maculata</name>
    <dbReference type="NCBI Taxonomy" id="299642"/>
    <lineage>
        <taxon>Eukaryota</taxon>
        <taxon>Metazoa</taxon>
        <taxon>Ecdysozoa</taxon>
        <taxon>Arthropoda</taxon>
        <taxon>Chelicerata</taxon>
        <taxon>Arachnida</taxon>
        <taxon>Araneae</taxon>
        <taxon>Araneomorphae</taxon>
        <taxon>Entelegynae</taxon>
        <taxon>Araneoidea</taxon>
        <taxon>Nephilidae</taxon>
        <taxon>Nephila</taxon>
    </lineage>
</organism>
<comment type="caution">
    <text evidence="1">The sequence shown here is derived from an EMBL/GenBank/DDBJ whole genome shotgun (WGS) entry which is preliminary data.</text>
</comment>
<keyword evidence="2" id="KW-1185">Reference proteome</keyword>
<gene>
    <name evidence="1" type="primary">F54H12.3_111</name>
    <name evidence="1" type="ORF">NPIL_239621</name>
</gene>
<sequence length="139" mass="16276">MDRRMAFVPQELAQSYYTKTSEIGVHDIEIEYLLQESKYSDDAKAKLLSQLLIKYQRVINKPRPPVRVTIEETKDQETLKSNTVEEPILRNIILSVPVNFQKFIPLIAEKLKTRSYSWNEDGELTKVTKTQTSLIYFHI</sequence>
<dbReference type="OrthoDB" id="6432407at2759"/>
<proteinExistence type="predicted"/>
<accession>A0A8X6QQJ0</accession>